<dbReference type="PANTHER" id="PTHR10948:SF23">
    <property type="entry name" value="TRANSPOSASE INSI FOR INSERTION SEQUENCE ELEMENT IS30A-RELATED"/>
    <property type="match status" value="1"/>
</dbReference>
<feature type="region of interest" description="Disordered" evidence="1">
    <location>
        <begin position="54"/>
        <end position="96"/>
    </location>
</feature>
<dbReference type="GO" id="GO:0005829">
    <property type="term" value="C:cytosol"/>
    <property type="evidence" value="ECO:0007669"/>
    <property type="project" value="TreeGrafter"/>
</dbReference>
<dbReference type="GO" id="GO:0032196">
    <property type="term" value="P:transposition"/>
    <property type="evidence" value="ECO:0007669"/>
    <property type="project" value="TreeGrafter"/>
</dbReference>
<dbReference type="AlphaFoldDB" id="A0A934UV13"/>
<dbReference type="InterPro" id="IPR009057">
    <property type="entry name" value="Homeodomain-like_sf"/>
</dbReference>
<sequence length="152" mass="17735">MAPKQSAEIHPRYLSLQERERILVGVSRGDSLRQIARDLGRSSSTVWNELRRNRGAGPMYRAKRRTRPPRSTQWYSPSYAQRRAEQRLTRPKPGKLQENPRLAFVVTARLRLGHSPVQIMRRLRMDFPDDSSMHISHEAIYRSIYVQGKGEL</sequence>
<dbReference type="PANTHER" id="PTHR10948">
    <property type="entry name" value="TRANSPOSASE"/>
    <property type="match status" value="1"/>
</dbReference>
<gene>
    <name evidence="3" type="ORF">JD276_06815</name>
</gene>
<evidence type="ECO:0000313" key="3">
    <source>
        <dbReference type="EMBL" id="MBK0418743.1"/>
    </source>
</evidence>
<reference evidence="3" key="1">
    <citation type="submission" date="2020-12" db="EMBL/GenBank/DDBJ databases">
        <title>Leucobacter sp. CAS1, isolated from Chromium sludge.</title>
        <authorList>
            <person name="Xu Z."/>
        </authorList>
    </citation>
    <scope>NUCLEOTIDE SEQUENCE</scope>
    <source>
        <strain evidence="3">CSA1</strain>
    </source>
</reference>
<protein>
    <submittedName>
        <fullName evidence="3">IS30 family transposase</fullName>
    </submittedName>
</protein>
<organism evidence="3 4">
    <name type="scientific">Leucobacter chromiisoli</name>
    <dbReference type="NCBI Taxonomy" id="2796471"/>
    <lineage>
        <taxon>Bacteria</taxon>
        <taxon>Bacillati</taxon>
        <taxon>Actinomycetota</taxon>
        <taxon>Actinomycetes</taxon>
        <taxon>Micrococcales</taxon>
        <taxon>Microbacteriaceae</taxon>
        <taxon>Leucobacter</taxon>
    </lineage>
</organism>
<name>A0A934UV13_9MICO</name>
<comment type="caution">
    <text evidence="3">The sequence shown here is derived from an EMBL/GenBank/DDBJ whole genome shotgun (WGS) entry which is preliminary data.</text>
</comment>
<evidence type="ECO:0000256" key="1">
    <source>
        <dbReference type="SAM" id="MobiDB-lite"/>
    </source>
</evidence>
<feature type="compositionally biased region" description="Polar residues" evidence="1">
    <location>
        <begin position="69"/>
        <end position="79"/>
    </location>
</feature>
<dbReference type="Proteomes" id="UP000608530">
    <property type="component" value="Unassembled WGS sequence"/>
</dbReference>
<dbReference type="InterPro" id="IPR051917">
    <property type="entry name" value="Transposase-Integrase"/>
</dbReference>
<feature type="domain" description="Transposase IS30-like HTH" evidence="2">
    <location>
        <begin position="11"/>
        <end position="53"/>
    </location>
</feature>
<dbReference type="EMBL" id="JAEHOH010000008">
    <property type="protein sequence ID" value="MBK0418743.1"/>
    <property type="molecule type" value="Genomic_DNA"/>
</dbReference>
<dbReference type="RefSeq" id="WP_200114909.1">
    <property type="nucleotide sequence ID" value="NZ_JAEHOH010000008.1"/>
</dbReference>
<proteinExistence type="predicted"/>
<dbReference type="InterPro" id="IPR025246">
    <property type="entry name" value="IS30-like_HTH"/>
</dbReference>
<dbReference type="GO" id="GO:0004803">
    <property type="term" value="F:transposase activity"/>
    <property type="evidence" value="ECO:0007669"/>
    <property type="project" value="TreeGrafter"/>
</dbReference>
<evidence type="ECO:0000259" key="2">
    <source>
        <dbReference type="Pfam" id="PF13936"/>
    </source>
</evidence>
<evidence type="ECO:0000313" key="4">
    <source>
        <dbReference type="Proteomes" id="UP000608530"/>
    </source>
</evidence>
<accession>A0A934UV13</accession>
<dbReference type="SUPFAM" id="SSF46689">
    <property type="entry name" value="Homeodomain-like"/>
    <property type="match status" value="1"/>
</dbReference>
<keyword evidence="4" id="KW-1185">Reference proteome</keyword>
<dbReference type="Pfam" id="PF13936">
    <property type="entry name" value="HTH_38"/>
    <property type="match status" value="1"/>
</dbReference>